<dbReference type="Proteomes" id="UP000177876">
    <property type="component" value="Unassembled WGS sequence"/>
</dbReference>
<evidence type="ECO:0000313" key="2">
    <source>
        <dbReference type="Proteomes" id="UP000177876"/>
    </source>
</evidence>
<name>A0A1F2WKX4_9ACTN</name>
<organism evidence="1 2">
    <name type="scientific">Candidatus Solincola sediminis</name>
    <dbReference type="NCBI Taxonomy" id="1797199"/>
    <lineage>
        <taxon>Bacteria</taxon>
        <taxon>Bacillati</taxon>
        <taxon>Actinomycetota</taxon>
        <taxon>Candidatus Geothermincolia</taxon>
        <taxon>Candidatus Geothermincolales</taxon>
        <taxon>Candidatus Geothermincolaceae</taxon>
        <taxon>Candidatus Solincola</taxon>
    </lineage>
</organism>
<dbReference type="AlphaFoldDB" id="A0A1F2WKX4"/>
<proteinExistence type="predicted"/>
<comment type="caution">
    <text evidence="1">The sequence shown here is derived from an EMBL/GenBank/DDBJ whole genome shotgun (WGS) entry which is preliminary data.</text>
</comment>
<evidence type="ECO:0000313" key="1">
    <source>
        <dbReference type="EMBL" id="OFW57483.1"/>
    </source>
</evidence>
<dbReference type="SUPFAM" id="SSF51905">
    <property type="entry name" value="FAD/NAD(P)-binding domain"/>
    <property type="match status" value="1"/>
</dbReference>
<sequence>MDEVIVVGAGLAGLVAAINCARSGHKVTVFEKEKQVGGAAHIRPAVDVTPMDREALAGFIGIELKEPQVVPTEEFILYIYGKRYSIPGPWLHLHSVERGSRKTSLDQYLYKTALDAGVKFEFGAAIEDQEQYACLPFYSIIATGLTAEPFHAMRRPALNVYGHIARGTEKGAPRMIAFFDRDTKYYRYFANQNGVAFGLGFDAAPVEESLRDEWNREMEEREGWRFKQWLPHEGVVATPRIDSPALFASYRILAGTFAGMQDPFVLFGVHGSLCSGKIAAMAVEDRERAWRLFKDFTSGYKVSWSVKKIFDHLPHAGRNIALRSILSLYGSHQGRMQPFVEFLMRTLPGYGRLPEGWIWRKK</sequence>
<dbReference type="STRING" id="1797197.A2Y75_00900"/>
<dbReference type="Pfam" id="PF13450">
    <property type="entry name" value="NAD_binding_8"/>
    <property type="match status" value="1"/>
</dbReference>
<protein>
    <submittedName>
        <fullName evidence="1">Uncharacterized protein</fullName>
    </submittedName>
</protein>
<dbReference type="InterPro" id="IPR050407">
    <property type="entry name" value="Geranylgeranyl_reductase"/>
</dbReference>
<dbReference type="PRINTS" id="PR00411">
    <property type="entry name" value="PNDRDTASEI"/>
</dbReference>
<dbReference type="Gene3D" id="3.50.50.60">
    <property type="entry name" value="FAD/NAD(P)-binding domain"/>
    <property type="match status" value="2"/>
</dbReference>
<gene>
    <name evidence="1" type="ORF">A2Y75_00900</name>
</gene>
<accession>A0A1F2WKX4</accession>
<reference evidence="1 2" key="1">
    <citation type="journal article" date="2016" name="Nat. Commun.">
        <title>Thousands of microbial genomes shed light on interconnected biogeochemical processes in an aquifer system.</title>
        <authorList>
            <person name="Anantharaman K."/>
            <person name="Brown C.T."/>
            <person name="Hug L.A."/>
            <person name="Sharon I."/>
            <person name="Castelle C.J."/>
            <person name="Probst A.J."/>
            <person name="Thomas B.C."/>
            <person name="Singh A."/>
            <person name="Wilkins M.J."/>
            <person name="Karaoz U."/>
            <person name="Brodie E.L."/>
            <person name="Williams K.H."/>
            <person name="Hubbard S.S."/>
            <person name="Banfield J.F."/>
        </authorList>
    </citation>
    <scope>NUCLEOTIDE SEQUENCE [LARGE SCALE GENOMIC DNA]</scope>
</reference>
<dbReference type="InterPro" id="IPR036188">
    <property type="entry name" value="FAD/NAD-bd_sf"/>
</dbReference>
<dbReference type="PANTHER" id="PTHR42685">
    <property type="entry name" value="GERANYLGERANYL DIPHOSPHATE REDUCTASE"/>
    <property type="match status" value="1"/>
</dbReference>
<dbReference type="PANTHER" id="PTHR42685:SF22">
    <property type="entry name" value="CONDITIONED MEDIUM FACTOR RECEPTOR 1"/>
    <property type="match status" value="1"/>
</dbReference>
<dbReference type="EMBL" id="MELK01000033">
    <property type="protein sequence ID" value="OFW57483.1"/>
    <property type="molecule type" value="Genomic_DNA"/>
</dbReference>